<protein>
    <submittedName>
        <fullName evidence="1">Uncharacterized protein</fullName>
    </submittedName>
</protein>
<accession>A0AAW1YKJ6</accession>
<proteinExistence type="predicted"/>
<gene>
    <name evidence="1" type="ORF">M0R45_004664</name>
</gene>
<reference evidence="1 2" key="1">
    <citation type="journal article" date="2023" name="G3 (Bethesda)">
        <title>A chromosome-length genome assembly and annotation of blackberry (Rubus argutus, cv. 'Hillquist').</title>
        <authorList>
            <person name="Bruna T."/>
            <person name="Aryal R."/>
            <person name="Dudchenko O."/>
            <person name="Sargent D.J."/>
            <person name="Mead D."/>
            <person name="Buti M."/>
            <person name="Cavallini A."/>
            <person name="Hytonen T."/>
            <person name="Andres J."/>
            <person name="Pham M."/>
            <person name="Weisz D."/>
            <person name="Mascagni F."/>
            <person name="Usai G."/>
            <person name="Natali L."/>
            <person name="Bassil N."/>
            <person name="Fernandez G.E."/>
            <person name="Lomsadze A."/>
            <person name="Armour M."/>
            <person name="Olukolu B."/>
            <person name="Poorten T."/>
            <person name="Britton C."/>
            <person name="Davik J."/>
            <person name="Ashrafi H."/>
            <person name="Aiden E.L."/>
            <person name="Borodovsky M."/>
            <person name="Worthington M."/>
        </authorList>
    </citation>
    <scope>NUCLEOTIDE SEQUENCE [LARGE SCALE GENOMIC DNA]</scope>
    <source>
        <strain evidence="1">PI 553951</strain>
    </source>
</reference>
<keyword evidence="2" id="KW-1185">Reference proteome</keyword>
<name>A0AAW1YKJ6_RUBAR</name>
<evidence type="ECO:0000313" key="1">
    <source>
        <dbReference type="EMBL" id="KAK9949124.1"/>
    </source>
</evidence>
<comment type="caution">
    <text evidence="1">The sequence shown here is derived from an EMBL/GenBank/DDBJ whole genome shotgun (WGS) entry which is preliminary data.</text>
</comment>
<sequence length="173" mass="19511">MSHPMYEVVTGEGLMLPYFEAKTDKMQVIEHLNTLGKWGHTDSRVFQLIRHSGFEHFLNLPFKGIQHPLQLLTVLLKGYTLDSGFVFGNEKFILTLEDVLYVTGLPIDGHPVVVTDVSASDQDYCMKYLGAHLPMKGTHVSLSRLRKMFETVPSYANVDQLEHAFPARACLSS</sequence>
<dbReference type="EMBL" id="JBEDUW010000001">
    <property type="protein sequence ID" value="KAK9949124.1"/>
    <property type="molecule type" value="Genomic_DNA"/>
</dbReference>
<dbReference type="AlphaFoldDB" id="A0AAW1YKJ6"/>
<organism evidence="1 2">
    <name type="scientific">Rubus argutus</name>
    <name type="common">Southern blackberry</name>
    <dbReference type="NCBI Taxonomy" id="59490"/>
    <lineage>
        <taxon>Eukaryota</taxon>
        <taxon>Viridiplantae</taxon>
        <taxon>Streptophyta</taxon>
        <taxon>Embryophyta</taxon>
        <taxon>Tracheophyta</taxon>
        <taxon>Spermatophyta</taxon>
        <taxon>Magnoliopsida</taxon>
        <taxon>eudicotyledons</taxon>
        <taxon>Gunneridae</taxon>
        <taxon>Pentapetalae</taxon>
        <taxon>rosids</taxon>
        <taxon>fabids</taxon>
        <taxon>Rosales</taxon>
        <taxon>Rosaceae</taxon>
        <taxon>Rosoideae</taxon>
        <taxon>Rosoideae incertae sedis</taxon>
        <taxon>Rubus</taxon>
    </lineage>
</organism>
<evidence type="ECO:0000313" key="2">
    <source>
        <dbReference type="Proteomes" id="UP001457282"/>
    </source>
</evidence>
<dbReference type="Proteomes" id="UP001457282">
    <property type="component" value="Unassembled WGS sequence"/>
</dbReference>